<dbReference type="GO" id="GO:0003676">
    <property type="term" value="F:nucleic acid binding"/>
    <property type="evidence" value="ECO:0007669"/>
    <property type="project" value="InterPro"/>
</dbReference>
<dbReference type="InterPro" id="IPR050951">
    <property type="entry name" value="Retrovirus_Pol_polyprotein"/>
</dbReference>
<gene>
    <name evidence="2" type="ORF">ElyMa_003329600</name>
</gene>
<dbReference type="PANTHER" id="PTHR37984:SF15">
    <property type="entry name" value="INTEGRASE CATALYTIC DOMAIN-CONTAINING PROTEIN"/>
    <property type="match status" value="1"/>
</dbReference>
<comment type="caution">
    <text evidence="2">The sequence shown here is derived from an EMBL/GenBank/DDBJ whole genome shotgun (WGS) entry which is preliminary data.</text>
</comment>
<sequence length="109" mass="12469">MDYFMNRALCNFGFQSNLVFLRPPVKMEELVNTSCVLLIDNGKQLISEAMTEVMKMLGIERRTCTPYHAQANGMVERLNGSLKTMLKKLTRDKPNTLDKLQPAVLLAYR</sequence>
<dbReference type="InterPro" id="IPR036397">
    <property type="entry name" value="RNaseH_sf"/>
</dbReference>
<protein>
    <submittedName>
        <fullName evidence="2">Pol polyprotein</fullName>
    </submittedName>
</protein>
<dbReference type="Proteomes" id="UP000762676">
    <property type="component" value="Unassembled WGS sequence"/>
</dbReference>
<evidence type="ECO:0000313" key="2">
    <source>
        <dbReference type="EMBL" id="GFS21077.1"/>
    </source>
</evidence>
<reference evidence="2 3" key="1">
    <citation type="journal article" date="2021" name="Elife">
        <title>Chloroplast acquisition without the gene transfer in kleptoplastic sea slugs, Plakobranchus ocellatus.</title>
        <authorList>
            <person name="Maeda T."/>
            <person name="Takahashi S."/>
            <person name="Yoshida T."/>
            <person name="Shimamura S."/>
            <person name="Takaki Y."/>
            <person name="Nagai Y."/>
            <person name="Toyoda A."/>
            <person name="Suzuki Y."/>
            <person name="Arimoto A."/>
            <person name="Ishii H."/>
            <person name="Satoh N."/>
            <person name="Nishiyama T."/>
            <person name="Hasebe M."/>
            <person name="Maruyama T."/>
            <person name="Minagawa J."/>
            <person name="Obokata J."/>
            <person name="Shigenobu S."/>
        </authorList>
    </citation>
    <scope>NUCLEOTIDE SEQUENCE [LARGE SCALE GENOMIC DNA]</scope>
</reference>
<accession>A0AAV4JE64</accession>
<name>A0AAV4JE64_9GAST</name>
<dbReference type="EMBL" id="BMAT01006852">
    <property type="protein sequence ID" value="GFS21077.1"/>
    <property type="molecule type" value="Genomic_DNA"/>
</dbReference>
<dbReference type="GO" id="GO:0015074">
    <property type="term" value="P:DNA integration"/>
    <property type="evidence" value="ECO:0007669"/>
    <property type="project" value="InterPro"/>
</dbReference>
<dbReference type="PANTHER" id="PTHR37984">
    <property type="entry name" value="PROTEIN CBG26694"/>
    <property type="match status" value="1"/>
</dbReference>
<feature type="domain" description="Integrase catalytic" evidence="1">
    <location>
        <begin position="36"/>
        <end position="109"/>
    </location>
</feature>
<evidence type="ECO:0000313" key="3">
    <source>
        <dbReference type="Proteomes" id="UP000762676"/>
    </source>
</evidence>
<organism evidence="2 3">
    <name type="scientific">Elysia marginata</name>
    <dbReference type="NCBI Taxonomy" id="1093978"/>
    <lineage>
        <taxon>Eukaryota</taxon>
        <taxon>Metazoa</taxon>
        <taxon>Spiralia</taxon>
        <taxon>Lophotrochozoa</taxon>
        <taxon>Mollusca</taxon>
        <taxon>Gastropoda</taxon>
        <taxon>Heterobranchia</taxon>
        <taxon>Euthyneura</taxon>
        <taxon>Panpulmonata</taxon>
        <taxon>Sacoglossa</taxon>
        <taxon>Placobranchoidea</taxon>
        <taxon>Plakobranchidae</taxon>
        <taxon>Elysia</taxon>
    </lineage>
</organism>
<evidence type="ECO:0000259" key="1">
    <source>
        <dbReference type="PROSITE" id="PS50994"/>
    </source>
</evidence>
<dbReference type="AlphaFoldDB" id="A0AAV4JE64"/>
<dbReference type="PROSITE" id="PS50994">
    <property type="entry name" value="INTEGRASE"/>
    <property type="match status" value="1"/>
</dbReference>
<keyword evidence="3" id="KW-1185">Reference proteome</keyword>
<dbReference type="SUPFAM" id="SSF53098">
    <property type="entry name" value="Ribonuclease H-like"/>
    <property type="match status" value="1"/>
</dbReference>
<proteinExistence type="predicted"/>
<dbReference type="InterPro" id="IPR012337">
    <property type="entry name" value="RNaseH-like_sf"/>
</dbReference>
<dbReference type="InterPro" id="IPR001584">
    <property type="entry name" value="Integrase_cat-core"/>
</dbReference>
<dbReference type="Gene3D" id="3.30.420.10">
    <property type="entry name" value="Ribonuclease H-like superfamily/Ribonuclease H"/>
    <property type="match status" value="1"/>
</dbReference>